<dbReference type="KEGG" id="shv:AAT16_02595"/>
<dbReference type="SUPFAM" id="SSF52833">
    <property type="entry name" value="Thioredoxin-like"/>
    <property type="match status" value="1"/>
</dbReference>
<dbReference type="Proteomes" id="UP000183090">
    <property type="component" value="Unassembled WGS sequence"/>
</dbReference>
<evidence type="ECO:0000313" key="2">
    <source>
        <dbReference type="EMBL" id="SFK83992.1"/>
    </source>
</evidence>
<dbReference type="Proteomes" id="UP000034029">
    <property type="component" value="Chromosome"/>
</dbReference>
<dbReference type="Pfam" id="PF11009">
    <property type="entry name" value="BrxC"/>
    <property type="match status" value="1"/>
</dbReference>
<reference evidence="1 3" key="1">
    <citation type="journal article" date="2015" name="Int. J. Syst. Evol. Microbiol.">
        <title>Complete genome sequence of Salinicoccus halodurans H3B36, isolated from the Qaidam Basin in China.</title>
        <authorList>
            <person name="Jiang K."/>
            <person name="Xue Y."/>
            <person name="Ma Y."/>
        </authorList>
    </citation>
    <scope>NUCLEOTIDE SEQUENCE [LARGE SCALE GENOMIC DNA]</scope>
    <source>
        <strain evidence="1 3">H3B36</strain>
    </source>
</reference>
<dbReference type="Gene3D" id="3.40.30.10">
    <property type="entry name" value="Glutaredoxin"/>
    <property type="match status" value="1"/>
</dbReference>
<gene>
    <name evidence="1" type="ORF">AAT16_02595</name>
    <name evidence="2" type="ORF">SAMN05216235_2005</name>
</gene>
<reference evidence="2 4" key="3">
    <citation type="submission" date="2016-10" db="EMBL/GenBank/DDBJ databases">
        <authorList>
            <person name="Varghese N."/>
            <person name="Submissions S."/>
        </authorList>
    </citation>
    <scope>NUCLEOTIDE SEQUENCE [LARGE SCALE GENOMIC DNA]</scope>
    <source>
        <strain evidence="2 4">CGMCC 1.6501</strain>
    </source>
</reference>
<proteinExistence type="predicted"/>
<dbReference type="EMBL" id="CP011366">
    <property type="protein sequence ID" value="AKG73204.1"/>
    <property type="molecule type" value="Genomic_DNA"/>
</dbReference>
<name>A0A0F7HJF7_9STAP</name>
<dbReference type="RefSeq" id="WP_046789396.1">
    <property type="nucleotide sequence ID" value="NZ_CP011366.1"/>
</dbReference>
<keyword evidence="3" id="KW-1185">Reference proteome</keyword>
<reference evidence="3" key="2">
    <citation type="submission" date="2015-04" db="EMBL/GenBank/DDBJ databases">
        <title>Complete genome sequence of Salinicoccus halodurans strain H3B36, isolated from the Qaidam basin of China.</title>
        <authorList>
            <person name="Ma Y."/>
            <person name="Jiang K."/>
            <person name="Xue Y."/>
        </authorList>
    </citation>
    <scope>NUCLEOTIDE SEQUENCE [LARGE SCALE GENOMIC DNA]</scope>
    <source>
        <strain evidence="3">H3B36</strain>
    </source>
</reference>
<accession>A0A0F7HJF7</accession>
<evidence type="ECO:0000313" key="1">
    <source>
        <dbReference type="EMBL" id="AKG73204.1"/>
    </source>
</evidence>
<sequence length="106" mass="12550">MLTKTTTIESFQKLLEEKKAFFFMKHSSTCPISAAAFEEFQKFHYERDMDGYYLVVQDHRQLSDYISEAFNIRHESPQAFYFVDGEPKWHDSHQKITLNSLSSVED</sequence>
<dbReference type="OrthoDB" id="677051at2"/>
<dbReference type="InterPro" id="IPR036249">
    <property type="entry name" value="Thioredoxin-like_sf"/>
</dbReference>
<organism evidence="2 4">
    <name type="scientific">Salinicoccus halodurans</name>
    <dbReference type="NCBI Taxonomy" id="407035"/>
    <lineage>
        <taxon>Bacteria</taxon>
        <taxon>Bacillati</taxon>
        <taxon>Bacillota</taxon>
        <taxon>Bacilli</taxon>
        <taxon>Bacillales</taxon>
        <taxon>Staphylococcaceae</taxon>
        <taxon>Salinicoccus</taxon>
    </lineage>
</organism>
<dbReference type="EMBL" id="FOTB01000004">
    <property type="protein sequence ID" value="SFK83992.1"/>
    <property type="molecule type" value="Genomic_DNA"/>
</dbReference>
<dbReference type="AlphaFoldDB" id="A0A0F7HJF7"/>
<protein>
    <submittedName>
        <fullName evidence="2">Bacillithiol system protein YtxJ</fullName>
    </submittedName>
</protein>
<dbReference type="InterPro" id="IPR022551">
    <property type="entry name" value="BrxC"/>
</dbReference>
<evidence type="ECO:0000313" key="3">
    <source>
        <dbReference type="Proteomes" id="UP000034029"/>
    </source>
</evidence>
<evidence type="ECO:0000313" key="4">
    <source>
        <dbReference type="Proteomes" id="UP000183090"/>
    </source>
</evidence>
<dbReference type="NCBIfam" id="TIGR04019">
    <property type="entry name" value="B_thiol_YtxJ"/>
    <property type="match status" value="1"/>
</dbReference>